<feature type="region of interest" description="Disordered" evidence="2">
    <location>
        <begin position="1"/>
        <end position="27"/>
    </location>
</feature>
<dbReference type="EMBL" id="JANBPK010001040">
    <property type="protein sequence ID" value="KAJ2926981.1"/>
    <property type="molecule type" value="Genomic_DNA"/>
</dbReference>
<evidence type="ECO:0000256" key="2">
    <source>
        <dbReference type="SAM" id="MobiDB-lite"/>
    </source>
</evidence>
<dbReference type="GO" id="GO:0005938">
    <property type="term" value="C:cell cortex"/>
    <property type="evidence" value="ECO:0007669"/>
    <property type="project" value="TreeGrafter"/>
</dbReference>
<dbReference type="GO" id="GO:0000226">
    <property type="term" value="P:microtubule cytoskeleton organization"/>
    <property type="evidence" value="ECO:0007669"/>
    <property type="project" value="TreeGrafter"/>
</dbReference>
<evidence type="ECO:0000313" key="4">
    <source>
        <dbReference type="Proteomes" id="UP001140091"/>
    </source>
</evidence>
<accession>A0A9W8J0X2</accession>
<feature type="non-terminal residue" evidence="3">
    <location>
        <position position="164"/>
    </location>
</feature>
<feature type="coiled-coil region" evidence="1">
    <location>
        <begin position="43"/>
        <end position="152"/>
    </location>
</feature>
<organism evidence="3 4">
    <name type="scientific">Candolleomyces eurysporus</name>
    <dbReference type="NCBI Taxonomy" id="2828524"/>
    <lineage>
        <taxon>Eukaryota</taxon>
        <taxon>Fungi</taxon>
        <taxon>Dikarya</taxon>
        <taxon>Basidiomycota</taxon>
        <taxon>Agaricomycotina</taxon>
        <taxon>Agaricomycetes</taxon>
        <taxon>Agaricomycetidae</taxon>
        <taxon>Agaricales</taxon>
        <taxon>Agaricineae</taxon>
        <taxon>Psathyrellaceae</taxon>
        <taxon>Candolleomyces</taxon>
    </lineage>
</organism>
<keyword evidence="1" id="KW-0175">Coiled coil</keyword>
<dbReference type="Gene3D" id="1.10.287.1490">
    <property type="match status" value="1"/>
</dbReference>
<dbReference type="PANTHER" id="PTHR28190:SF1">
    <property type="entry name" value="NUCLEAR MIGRATION PROTEIN NUM1"/>
    <property type="match status" value="1"/>
</dbReference>
<dbReference type="Proteomes" id="UP001140091">
    <property type="component" value="Unassembled WGS sequence"/>
</dbReference>
<comment type="caution">
    <text evidence="3">The sequence shown here is derived from an EMBL/GenBank/DDBJ whole genome shotgun (WGS) entry which is preliminary data.</text>
</comment>
<dbReference type="InterPro" id="IPR053005">
    <property type="entry name" value="Nuclear_Pos-Cytoskel_Interact"/>
</dbReference>
<keyword evidence="4" id="KW-1185">Reference proteome</keyword>
<name>A0A9W8J0X2_9AGAR</name>
<evidence type="ECO:0000256" key="1">
    <source>
        <dbReference type="SAM" id="Coils"/>
    </source>
</evidence>
<dbReference type="GO" id="GO:0015631">
    <property type="term" value="F:tubulin binding"/>
    <property type="evidence" value="ECO:0007669"/>
    <property type="project" value="TreeGrafter"/>
</dbReference>
<gene>
    <name evidence="3" type="ORF">H1R20_g10110</name>
</gene>
<dbReference type="AlphaFoldDB" id="A0A9W8J0X2"/>
<reference evidence="3" key="1">
    <citation type="submission" date="2022-06" db="EMBL/GenBank/DDBJ databases">
        <title>Genome Sequence of Candolleomyces eurysporus.</title>
        <authorList>
            <person name="Buettner E."/>
        </authorList>
    </citation>
    <scope>NUCLEOTIDE SEQUENCE</scope>
    <source>
        <strain evidence="3">VTCC 930004</strain>
    </source>
</reference>
<dbReference type="OrthoDB" id="2149224at2759"/>
<dbReference type="PANTHER" id="PTHR28190">
    <property type="entry name" value="NUCLEAR MIGRATION PROTEIN NUM1"/>
    <property type="match status" value="1"/>
</dbReference>
<evidence type="ECO:0000313" key="3">
    <source>
        <dbReference type="EMBL" id="KAJ2926981.1"/>
    </source>
</evidence>
<proteinExistence type="predicted"/>
<protein>
    <submittedName>
        <fullName evidence="3">Uncharacterized protein</fullName>
    </submittedName>
</protein>
<dbReference type="GO" id="GO:0005739">
    <property type="term" value="C:mitochondrion"/>
    <property type="evidence" value="ECO:0007669"/>
    <property type="project" value="TreeGrafter"/>
</dbReference>
<sequence>MHDRPSKSGTSAAAQSRPPKNASRRADDVEFSFEIGSGLLAEVRRLQSLLAERDKTIQDLKEEKDDLDKTLETLRGTLRQQEQQSNTLREENWNLEVTVQDLRNALAAHRESKLEVEVKKLNRHLTSMQDHFDQFKNEAEILQTHLEELKVTRETDIAQARTVV</sequence>